<protein>
    <submittedName>
        <fullName evidence="1">PIR Superfamily Protein</fullName>
    </submittedName>
</protein>
<gene>
    <name evidence="1" type="ORF">POVCU1_071620</name>
</gene>
<reference evidence="2" key="1">
    <citation type="submission" date="2016-05" db="EMBL/GenBank/DDBJ databases">
        <authorList>
            <person name="Naeem Raeece"/>
        </authorList>
    </citation>
    <scope>NUCLEOTIDE SEQUENCE [LARGE SCALE GENOMIC DNA]</scope>
</reference>
<organism evidence="1 2">
    <name type="scientific">Plasmodium ovale curtisi</name>
    <dbReference type="NCBI Taxonomy" id="864141"/>
    <lineage>
        <taxon>Eukaryota</taxon>
        <taxon>Sar</taxon>
        <taxon>Alveolata</taxon>
        <taxon>Apicomplexa</taxon>
        <taxon>Aconoidasida</taxon>
        <taxon>Haemosporida</taxon>
        <taxon>Plasmodiidae</taxon>
        <taxon>Plasmodium</taxon>
        <taxon>Plasmodium (Plasmodium)</taxon>
    </lineage>
</organism>
<evidence type="ECO:0000313" key="2">
    <source>
        <dbReference type="Proteomes" id="UP000078546"/>
    </source>
</evidence>
<dbReference type="AlphaFoldDB" id="A0A1A8X9R1"/>
<evidence type="ECO:0000313" key="1">
    <source>
        <dbReference type="EMBL" id="SBT01979.1"/>
    </source>
</evidence>
<name>A0A1A8X9R1_PLAOA</name>
<dbReference type="EMBL" id="FLQV01002948">
    <property type="protein sequence ID" value="SBT01979.1"/>
    <property type="molecule type" value="Genomic_DNA"/>
</dbReference>
<proteinExistence type="predicted"/>
<accession>A0A1A8X9R1</accession>
<sequence length="158" mass="19017">MNMEMGYLDENICENHIEEIKHDIYVNLKELYELYEKFNKLKNGPTSCTKDNCTCVNECANLYLSYEGKYNGDYYQYFCNELENFRGLYNDQMKNENCGDNVDKTLKSFKKNNTFSPYGSWIFTPIMKKRRVKQYVYHETLELQHTPEKTNRKLRNDK</sequence>
<dbReference type="Proteomes" id="UP000078546">
    <property type="component" value="Unassembled WGS sequence"/>
</dbReference>